<evidence type="ECO:0000256" key="3">
    <source>
        <dbReference type="ARBA" id="ARBA00023082"/>
    </source>
</evidence>
<dbReference type="NCBIfam" id="TIGR02937">
    <property type="entry name" value="sigma70-ECF"/>
    <property type="match status" value="1"/>
</dbReference>
<dbReference type="Gene3D" id="1.10.10.10">
    <property type="entry name" value="Winged helix-like DNA-binding domain superfamily/Winged helix DNA-binding domain"/>
    <property type="match status" value="1"/>
</dbReference>
<proteinExistence type="inferred from homology"/>
<sequence>MRPALRAIDQWFIDEILPHEASFLTQARRLCGSAEEAQDLVQDAYVKLFGLDGWAAIDHPQAYMRRVLVHMAIERMRRAKVVAFQQLQEIEHSRLADDAPDAFAVAAGRSRLAHLAQSVARLPERCREVFVRRRLEEQSPTQIARELGLSLSTLEKRLARAYVLLAQDGWGVGRGYSEENGPAVPLETGSQPVSSVSEKLA</sequence>
<keyword evidence="5" id="KW-0804">Transcription</keyword>
<dbReference type="GO" id="GO:0016987">
    <property type="term" value="F:sigma factor activity"/>
    <property type="evidence" value="ECO:0007669"/>
    <property type="project" value="UniProtKB-KW"/>
</dbReference>
<dbReference type="SUPFAM" id="SSF88946">
    <property type="entry name" value="Sigma2 domain of RNA polymerase sigma factors"/>
    <property type="match status" value="1"/>
</dbReference>
<name>A0A3S3TJ78_9SPHN</name>
<evidence type="ECO:0000256" key="1">
    <source>
        <dbReference type="ARBA" id="ARBA00010641"/>
    </source>
</evidence>
<accession>A0A3S3TJ78</accession>
<dbReference type="InterPro" id="IPR013249">
    <property type="entry name" value="RNA_pol_sigma70_r4_t2"/>
</dbReference>
<dbReference type="EMBL" id="SACO01000021">
    <property type="protein sequence ID" value="RVU02312.1"/>
    <property type="molecule type" value="Genomic_DNA"/>
</dbReference>
<evidence type="ECO:0000256" key="5">
    <source>
        <dbReference type="ARBA" id="ARBA00023163"/>
    </source>
</evidence>
<dbReference type="InterPro" id="IPR039425">
    <property type="entry name" value="RNA_pol_sigma-70-like"/>
</dbReference>
<feature type="compositionally biased region" description="Polar residues" evidence="6">
    <location>
        <begin position="188"/>
        <end position="201"/>
    </location>
</feature>
<evidence type="ECO:0000313" key="9">
    <source>
        <dbReference type="EMBL" id="RVU02312.1"/>
    </source>
</evidence>
<dbReference type="InterPro" id="IPR036388">
    <property type="entry name" value="WH-like_DNA-bd_sf"/>
</dbReference>
<organism evidence="9 10">
    <name type="scientific">Novosphingobium umbonatum</name>
    <dbReference type="NCBI Taxonomy" id="1908524"/>
    <lineage>
        <taxon>Bacteria</taxon>
        <taxon>Pseudomonadati</taxon>
        <taxon>Pseudomonadota</taxon>
        <taxon>Alphaproteobacteria</taxon>
        <taxon>Sphingomonadales</taxon>
        <taxon>Sphingomonadaceae</taxon>
        <taxon>Novosphingobium</taxon>
    </lineage>
</organism>
<dbReference type="PANTHER" id="PTHR43133">
    <property type="entry name" value="RNA POLYMERASE ECF-TYPE SIGMA FACTO"/>
    <property type="match status" value="1"/>
</dbReference>
<feature type="domain" description="RNA polymerase sigma factor 70 region 4 type 2" evidence="8">
    <location>
        <begin position="116"/>
        <end position="162"/>
    </location>
</feature>
<dbReference type="Pfam" id="PF08281">
    <property type="entry name" value="Sigma70_r4_2"/>
    <property type="match status" value="1"/>
</dbReference>
<keyword evidence="2" id="KW-0805">Transcription regulation</keyword>
<dbReference type="AlphaFoldDB" id="A0A3S3TJ78"/>
<dbReference type="Pfam" id="PF04542">
    <property type="entry name" value="Sigma70_r2"/>
    <property type="match status" value="1"/>
</dbReference>
<keyword evidence="3" id="KW-0731">Sigma factor</keyword>
<dbReference type="Proteomes" id="UP000282837">
    <property type="component" value="Unassembled WGS sequence"/>
</dbReference>
<comment type="similarity">
    <text evidence="1">Belongs to the sigma-70 factor family. ECF subfamily.</text>
</comment>
<dbReference type="GO" id="GO:0006352">
    <property type="term" value="P:DNA-templated transcription initiation"/>
    <property type="evidence" value="ECO:0007669"/>
    <property type="project" value="InterPro"/>
</dbReference>
<feature type="region of interest" description="Disordered" evidence="6">
    <location>
        <begin position="180"/>
        <end position="201"/>
    </location>
</feature>
<dbReference type="OrthoDB" id="7268940at2"/>
<feature type="domain" description="RNA polymerase sigma-70 region 2" evidence="7">
    <location>
        <begin position="26"/>
        <end position="80"/>
    </location>
</feature>
<keyword evidence="4" id="KW-0238">DNA-binding</keyword>
<dbReference type="Gene3D" id="1.10.1740.10">
    <property type="match status" value="1"/>
</dbReference>
<evidence type="ECO:0000256" key="2">
    <source>
        <dbReference type="ARBA" id="ARBA00023015"/>
    </source>
</evidence>
<protein>
    <submittedName>
        <fullName evidence="9">RNA polymerase sigma factor</fullName>
    </submittedName>
</protein>
<gene>
    <name evidence="9" type="ORF">EOE18_17270</name>
</gene>
<reference evidence="9 10" key="1">
    <citation type="submission" date="2019-01" db="EMBL/GenBank/DDBJ databases">
        <authorList>
            <person name="Chen W.-M."/>
        </authorList>
    </citation>
    <scope>NUCLEOTIDE SEQUENCE [LARGE SCALE GENOMIC DNA]</scope>
    <source>
        <strain evidence="9 10">FSY-9</strain>
    </source>
</reference>
<dbReference type="InterPro" id="IPR014284">
    <property type="entry name" value="RNA_pol_sigma-70_dom"/>
</dbReference>
<keyword evidence="10" id="KW-1185">Reference proteome</keyword>
<dbReference type="InterPro" id="IPR013325">
    <property type="entry name" value="RNA_pol_sigma_r2"/>
</dbReference>
<dbReference type="InterPro" id="IPR007627">
    <property type="entry name" value="RNA_pol_sigma70_r2"/>
</dbReference>
<evidence type="ECO:0000313" key="10">
    <source>
        <dbReference type="Proteomes" id="UP000282837"/>
    </source>
</evidence>
<evidence type="ECO:0000259" key="8">
    <source>
        <dbReference type="Pfam" id="PF08281"/>
    </source>
</evidence>
<evidence type="ECO:0000256" key="6">
    <source>
        <dbReference type="SAM" id="MobiDB-lite"/>
    </source>
</evidence>
<dbReference type="GO" id="GO:0003677">
    <property type="term" value="F:DNA binding"/>
    <property type="evidence" value="ECO:0007669"/>
    <property type="project" value="UniProtKB-KW"/>
</dbReference>
<dbReference type="CDD" id="cd06171">
    <property type="entry name" value="Sigma70_r4"/>
    <property type="match status" value="1"/>
</dbReference>
<comment type="caution">
    <text evidence="9">The sequence shown here is derived from an EMBL/GenBank/DDBJ whole genome shotgun (WGS) entry which is preliminary data.</text>
</comment>
<dbReference type="RefSeq" id="WP_127711831.1">
    <property type="nucleotide sequence ID" value="NZ_SACO01000021.1"/>
</dbReference>
<evidence type="ECO:0000256" key="4">
    <source>
        <dbReference type="ARBA" id="ARBA00023125"/>
    </source>
</evidence>
<evidence type="ECO:0000259" key="7">
    <source>
        <dbReference type="Pfam" id="PF04542"/>
    </source>
</evidence>
<dbReference type="SUPFAM" id="SSF88659">
    <property type="entry name" value="Sigma3 and sigma4 domains of RNA polymerase sigma factors"/>
    <property type="match status" value="1"/>
</dbReference>
<dbReference type="PANTHER" id="PTHR43133:SF8">
    <property type="entry name" value="RNA POLYMERASE SIGMA FACTOR HI_1459-RELATED"/>
    <property type="match status" value="1"/>
</dbReference>
<dbReference type="InterPro" id="IPR013324">
    <property type="entry name" value="RNA_pol_sigma_r3/r4-like"/>
</dbReference>